<proteinExistence type="predicted"/>
<evidence type="ECO:0000256" key="1">
    <source>
        <dbReference type="SAM" id="Phobius"/>
    </source>
</evidence>
<dbReference type="RefSeq" id="XP_043007874.1">
    <property type="nucleotide sequence ID" value="XM_043155408.1"/>
</dbReference>
<organism evidence="2 3">
    <name type="scientific">Marasmius oreades</name>
    <name type="common">fairy-ring Marasmius</name>
    <dbReference type="NCBI Taxonomy" id="181124"/>
    <lineage>
        <taxon>Eukaryota</taxon>
        <taxon>Fungi</taxon>
        <taxon>Dikarya</taxon>
        <taxon>Basidiomycota</taxon>
        <taxon>Agaricomycotina</taxon>
        <taxon>Agaricomycetes</taxon>
        <taxon>Agaricomycetidae</taxon>
        <taxon>Agaricales</taxon>
        <taxon>Marasmiineae</taxon>
        <taxon>Marasmiaceae</taxon>
        <taxon>Marasmius</taxon>
    </lineage>
</organism>
<feature type="transmembrane region" description="Helical" evidence="1">
    <location>
        <begin position="36"/>
        <end position="66"/>
    </location>
</feature>
<keyword evidence="1" id="KW-0472">Membrane</keyword>
<name>A0A9P7RX34_9AGAR</name>
<dbReference type="GeneID" id="66079517"/>
<dbReference type="OrthoDB" id="3253976at2759"/>
<keyword evidence="1" id="KW-1133">Transmembrane helix</keyword>
<gene>
    <name evidence="2" type="ORF">E1B28_010441</name>
</gene>
<sequence>MWSSIHWEGIGVVGWSLYVSMLTSPRAAKRFVPLTLMVLAALAVSGLLVFVLGLRLLFCVATWYGVPLLIATFSFVRAVPNASSLIGHLLLLAAWSVSTPDKFFPTPDPSLDLVDPAILTAPSSHVINNPALSDVAAEYLSYLRLTRRMQDSFVIDFAAETLKLLGYNERCTTVSTHYNIPFTIAGDGKSVAPADVCLIHNSNFVLLVLVEDSFLTLRNDSEAQVIAAAIAAFQFNNRNRRGRTLQPLDTMTIPCITMTGTCPSFYLVPVTTELSKAVTSGLHPATQTQVLRCATLAKDLGMADTEYRKLALKHILAFKTLARSHWECILEGVRRNPSCTV</sequence>
<keyword evidence="1" id="KW-0812">Transmembrane</keyword>
<evidence type="ECO:0000313" key="2">
    <source>
        <dbReference type="EMBL" id="KAG7091404.1"/>
    </source>
</evidence>
<protein>
    <submittedName>
        <fullName evidence="2">Uncharacterized protein</fullName>
    </submittedName>
</protein>
<dbReference type="KEGG" id="more:E1B28_010441"/>
<evidence type="ECO:0000313" key="3">
    <source>
        <dbReference type="Proteomes" id="UP001049176"/>
    </source>
</evidence>
<dbReference type="EMBL" id="CM032186">
    <property type="protein sequence ID" value="KAG7091404.1"/>
    <property type="molecule type" value="Genomic_DNA"/>
</dbReference>
<dbReference type="Proteomes" id="UP001049176">
    <property type="component" value="Chromosome 6"/>
</dbReference>
<accession>A0A9P7RX34</accession>
<reference evidence="2" key="1">
    <citation type="journal article" date="2021" name="Genome Biol. Evol.">
        <title>The assembled and annotated genome of the fairy-ring fungus Marasmius oreades.</title>
        <authorList>
            <person name="Hiltunen M."/>
            <person name="Ament-Velasquez S.L."/>
            <person name="Johannesson H."/>
        </authorList>
    </citation>
    <scope>NUCLEOTIDE SEQUENCE</scope>
    <source>
        <strain evidence="2">03SP1</strain>
    </source>
</reference>
<keyword evidence="3" id="KW-1185">Reference proteome</keyword>
<comment type="caution">
    <text evidence="2">The sequence shown here is derived from an EMBL/GenBank/DDBJ whole genome shotgun (WGS) entry which is preliminary data.</text>
</comment>
<dbReference type="AlphaFoldDB" id="A0A9P7RX34"/>